<evidence type="ECO:0000256" key="8">
    <source>
        <dbReference type="SAM" id="MobiDB-lite"/>
    </source>
</evidence>
<name>A0A9P6R518_9FUNG</name>
<feature type="transmembrane region" description="Helical" evidence="9">
    <location>
        <begin position="887"/>
        <end position="920"/>
    </location>
</feature>
<feature type="region of interest" description="Disordered" evidence="8">
    <location>
        <begin position="1148"/>
        <end position="1170"/>
    </location>
</feature>
<evidence type="ECO:0000256" key="3">
    <source>
        <dbReference type="ARBA" id="ARBA00022692"/>
    </source>
</evidence>
<evidence type="ECO:0000259" key="11">
    <source>
        <dbReference type="PROSITE" id="PS50929"/>
    </source>
</evidence>
<dbReference type="InterPro" id="IPR036640">
    <property type="entry name" value="ABC1_TM_sf"/>
</dbReference>
<evidence type="ECO:0000256" key="1">
    <source>
        <dbReference type="ARBA" id="ARBA00004141"/>
    </source>
</evidence>
<feature type="transmembrane region" description="Helical" evidence="9">
    <location>
        <begin position="996"/>
        <end position="1013"/>
    </location>
</feature>
<keyword evidence="4" id="KW-0547">Nucleotide-binding</keyword>
<dbReference type="Gene3D" id="1.20.1560.10">
    <property type="entry name" value="ABC transporter type 1, transmembrane domain"/>
    <property type="match status" value="2"/>
</dbReference>
<keyword evidence="13" id="KW-1185">Reference proteome</keyword>
<evidence type="ECO:0000256" key="9">
    <source>
        <dbReference type="SAM" id="Phobius"/>
    </source>
</evidence>
<dbReference type="FunFam" id="3.40.50.300:FF:000997">
    <property type="entry name" value="Multidrug resistance-associated protein 1"/>
    <property type="match status" value="1"/>
</dbReference>
<evidence type="ECO:0000256" key="7">
    <source>
        <dbReference type="ARBA" id="ARBA00023136"/>
    </source>
</evidence>
<keyword evidence="2" id="KW-0813">Transport</keyword>
<dbReference type="Pfam" id="PF00005">
    <property type="entry name" value="ABC_tran"/>
    <property type="match status" value="2"/>
</dbReference>
<dbReference type="EMBL" id="JAAAIP010000933">
    <property type="protein sequence ID" value="KAG0311372.1"/>
    <property type="molecule type" value="Genomic_DNA"/>
</dbReference>
<feature type="transmembrane region" description="Helical" evidence="9">
    <location>
        <begin position="402"/>
        <end position="429"/>
    </location>
</feature>
<dbReference type="CDD" id="cd03244">
    <property type="entry name" value="ABCC_MRP_domain2"/>
    <property type="match status" value="1"/>
</dbReference>
<dbReference type="InterPro" id="IPR017871">
    <property type="entry name" value="ABC_transporter-like_CS"/>
</dbReference>
<feature type="transmembrane region" description="Helical" evidence="9">
    <location>
        <begin position="293"/>
        <end position="318"/>
    </location>
</feature>
<dbReference type="Gene3D" id="3.40.50.300">
    <property type="entry name" value="P-loop containing nucleotide triphosphate hydrolases"/>
    <property type="match status" value="2"/>
</dbReference>
<keyword evidence="5" id="KW-0067">ATP-binding</keyword>
<keyword evidence="3 9" id="KW-0812">Transmembrane</keyword>
<organism evidence="12 13">
    <name type="scientific">Dissophora globulifera</name>
    <dbReference type="NCBI Taxonomy" id="979702"/>
    <lineage>
        <taxon>Eukaryota</taxon>
        <taxon>Fungi</taxon>
        <taxon>Fungi incertae sedis</taxon>
        <taxon>Mucoromycota</taxon>
        <taxon>Mortierellomycotina</taxon>
        <taxon>Mortierellomycetes</taxon>
        <taxon>Mortierellales</taxon>
        <taxon>Mortierellaceae</taxon>
        <taxon>Dissophora</taxon>
    </lineage>
</organism>
<dbReference type="Pfam" id="PF00664">
    <property type="entry name" value="ABC_membrane"/>
    <property type="match status" value="2"/>
</dbReference>
<reference evidence="12" key="1">
    <citation type="journal article" date="2020" name="Fungal Divers.">
        <title>Resolving the Mortierellaceae phylogeny through synthesis of multi-gene phylogenetics and phylogenomics.</title>
        <authorList>
            <person name="Vandepol N."/>
            <person name="Liber J."/>
            <person name="Desiro A."/>
            <person name="Na H."/>
            <person name="Kennedy M."/>
            <person name="Barry K."/>
            <person name="Grigoriev I.V."/>
            <person name="Miller A.N."/>
            <person name="O'Donnell K."/>
            <person name="Stajich J.E."/>
            <person name="Bonito G."/>
        </authorList>
    </citation>
    <scope>NUCLEOTIDE SEQUENCE</scope>
    <source>
        <strain evidence="12">REB-010B</strain>
    </source>
</reference>
<dbReference type="CDD" id="cd18580">
    <property type="entry name" value="ABC_6TM_ABCC_D2"/>
    <property type="match status" value="1"/>
</dbReference>
<feature type="domain" description="ABC transporter" evidence="10">
    <location>
        <begin position="1090"/>
        <end position="1351"/>
    </location>
</feature>
<accession>A0A9P6R518</accession>
<dbReference type="SUPFAM" id="SSF90123">
    <property type="entry name" value="ABC transporter transmembrane region"/>
    <property type="match status" value="2"/>
</dbReference>
<dbReference type="GO" id="GO:0140359">
    <property type="term" value="F:ABC-type transporter activity"/>
    <property type="evidence" value="ECO:0007669"/>
    <property type="project" value="InterPro"/>
</dbReference>
<feature type="transmembrane region" description="Helical" evidence="9">
    <location>
        <begin position="435"/>
        <end position="456"/>
    </location>
</feature>
<dbReference type="CDD" id="cd03250">
    <property type="entry name" value="ABCC_MRP_domain1"/>
    <property type="match status" value="1"/>
</dbReference>
<feature type="region of interest" description="Disordered" evidence="8">
    <location>
        <begin position="775"/>
        <end position="824"/>
    </location>
</feature>
<keyword evidence="6 9" id="KW-1133">Transmembrane helix</keyword>
<dbReference type="GO" id="GO:0016020">
    <property type="term" value="C:membrane"/>
    <property type="evidence" value="ECO:0007669"/>
    <property type="project" value="UniProtKB-SubCell"/>
</dbReference>
<dbReference type="GO" id="GO:0005524">
    <property type="term" value="F:ATP binding"/>
    <property type="evidence" value="ECO:0007669"/>
    <property type="project" value="UniProtKB-KW"/>
</dbReference>
<evidence type="ECO:0000256" key="4">
    <source>
        <dbReference type="ARBA" id="ARBA00022741"/>
    </source>
</evidence>
<dbReference type="InterPro" id="IPR044746">
    <property type="entry name" value="ABCC_6TM_D1"/>
</dbReference>
<dbReference type="PROSITE" id="PS00211">
    <property type="entry name" value="ABC_TRANSPORTER_1"/>
    <property type="match status" value="2"/>
</dbReference>
<dbReference type="Proteomes" id="UP000738325">
    <property type="component" value="Unassembled WGS sequence"/>
</dbReference>
<gene>
    <name evidence="12" type="ORF">BGZ99_010220</name>
</gene>
<dbReference type="PROSITE" id="PS50893">
    <property type="entry name" value="ABC_TRANSPORTER_2"/>
    <property type="match status" value="2"/>
</dbReference>
<dbReference type="InterPro" id="IPR044726">
    <property type="entry name" value="ABCC_6TM_D2"/>
</dbReference>
<protein>
    <recommendedName>
        <fullName evidence="14">P-loop containing nucleoside triphosphate hydrolase protein</fullName>
    </recommendedName>
</protein>
<feature type="domain" description="ABC transmembrane type-1" evidence="11">
    <location>
        <begin position="165"/>
        <end position="472"/>
    </location>
</feature>
<feature type="transmembrane region" description="Helical" evidence="9">
    <location>
        <begin position="60"/>
        <end position="82"/>
    </location>
</feature>
<dbReference type="InterPro" id="IPR011527">
    <property type="entry name" value="ABC1_TM_dom"/>
</dbReference>
<feature type="transmembrane region" description="Helical" evidence="9">
    <location>
        <begin position="30"/>
        <end position="48"/>
    </location>
</feature>
<dbReference type="GO" id="GO:0016887">
    <property type="term" value="F:ATP hydrolysis activity"/>
    <property type="evidence" value="ECO:0007669"/>
    <property type="project" value="InterPro"/>
</dbReference>
<keyword evidence="7 9" id="KW-0472">Membrane</keyword>
<evidence type="ECO:0000313" key="13">
    <source>
        <dbReference type="Proteomes" id="UP000738325"/>
    </source>
</evidence>
<evidence type="ECO:0008006" key="14">
    <source>
        <dbReference type="Google" id="ProtNLM"/>
    </source>
</evidence>
<dbReference type="CDD" id="cd18579">
    <property type="entry name" value="ABC_6TM_ABCC_D1"/>
    <property type="match status" value="1"/>
</dbReference>
<evidence type="ECO:0000256" key="2">
    <source>
        <dbReference type="ARBA" id="ARBA00022448"/>
    </source>
</evidence>
<feature type="compositionally biased region" description="Polar residues" evidence="8">
    <location>
        <begin position="1148"/>
        <end position="1161"/>
    </location>
</feature>
<evidence type="ECO:0000259" key="10">
    <source>
        <dbReference type="PROSITE" id="PS50893"/>
    </source>
</evidence>
<feature type="transmembrane region" description="Helical" evidence="9">
    <location>
        <begin position="222"/>
        <end position="241"/>
    </location>
</feature>
<evidence type="ECO:0000256" key="6">
    <source>
        <dbReference type="ARBA" id="ARBA00022989"/>
    </source>
</evidence>
<dbReference type="PANTHER" id="PTHR24223">
    <property type="entry name" value="ATP-BINDING CASSETTE SUB-FAMILY C"/>
    <property type="match status" value="1"/>
</dbReference>
<comment type="caution">
    <text evidence="12">The sequence shown here is derived from an EMBL/GenBank/DDBJ whole genome shotgun (WGS) entry which is preliminary data.</text>
</comment>
<dbReference type="InterPro" id="IPR027417">
    <property type="entry name" value="P-loop_NTPase"/>
</dbReference>
<dbReference type="SMART" id="SM00382">
    <property type="entry name" value="AAA"/>
    <property type="match status" value="2"/>
</dbReference>
<dbReference type="InterPro" id="IPR050173">
    <property type="entry name" value="ABC_transporter_C-like"/>
</dbReference>
<dbReference type="FunFam" id="3.40.50.300:FF:000163">
    <property type="entry name" value="Multidrug resistance-associated protein member 4"/>
    <property type="match status" value="1"/>
</dbReference>
<feature type="transmembrane region" description="Helical" evidence="9">
    <location>
        <begin position="167"/>
        <end position="187"/>
    </location>
</feature>
<proteinExistence type="predicted"/>
<dbReference type="InterPro" id="IPR003593">
    <property type="entry name" value="AAA+_ATPase"/>
</dbReference>
<dbReference type="InterPro" id="IPR003439">
    <property type="entry name" value="ABC_transporter-like_ATP-bd"/>
</dbReference>
<dbReference type="SUPFAM" id="SSF52540">
    <property type="entry name" value="P-loop containing nucleoside triphosphate hydrolases"/>
    <property type="match status" value="2"/>
</dbReference>
<feature type="compositionally biased region" description="Polar residues" evidence="8">
    <location>
        <begin position="784"/>
        <end position="799"/>
    </location>
</feature>
<feature type="domain" description="ABC transporter" evidence="10">
    <location>
        <begin position="547"/>
        <end position="770"/>
    </location>
</feature>
<evidence type="ECO:0000256" key="5">
    <source>
        <dbReference type="ARBA" id="ARBA00022840"/>
    </source>
</evidence>
<feature type="transmembrane region" description="Helical" evidence="9">
    <location>
        <begin position="847"/>
        <end position="867"/>
    </location>
</feature>
<feature type="domain" description="ABC transmembrane type-1" evidence="11">
    <location>
        <begin position="861"/>
        <end position="1048"/>
    </location>
</feature>
<comment type="subcellular location">
    <subcellularLocation>
        <location evidence="1">Membrane</location>
        <topology evidence="1">Multi-pass membrane protein</topology>
    </subcellularLocation>
</comment>
<dbReference type="FunFam" id="1.20.1560.10:FF:000006">
    <property type="entry name" value="ATP-binding cassette, sub-family C (CFTR/MRP), member 9"/>
    <property type="match status" value="1"/>
</dbReference>
<evidence type="ECO:0000313" key="12">
    <source>
        <dbReference type="EMBL" id="KAG0311372.1"/>
    </source>
</evidence>
<feature type="transmembrane region" description="Helical" evidence="9">
    <location>
        <begin position="88"/>
        <end position="111"/>
    </location>
</feature>
<feature type="transmembrane region" description="Helical" evidence="9">
    <location>
        <begin position="324"/>
        <end position="342"/>
    </location>
</feature>
<dbReference type="PROSITE" id="PS50929">
    <property type="entry name" value="ABC_TM1F"/>
    <property type="match status" value="2"/>
</dbReference>
<dbReference type="OrthoDB" id="6500128at2759"/>
<sequence>MCMSVTGLTAVGVLIHLLNQEHGAVPAATFGYAAFVSAWLLAVPLNYYEHAYSIRSSDVIFSYYVFSIVALTIQARTLHFLSNYSNGIPVQLGATLSMISTLLVGFIVEAWPRGSTKVQRTSSAPIYDKANLFSQVTYFFFLPIIRFGNTKSLTAEDLANQLPEFRVARVLTAFAVPAVMSLLLEYFQDIQDLGHSHDTVLQSSDNNTSRGVRSTGNTSLEYGIFLVLIMFIAGVCNVILLTMSRQYCTTRGLEVRSALVAMVYQKALRLSPGSRQFSTTGQILNYVSIDADVWVEAGLFLTMWISVPLEIFSALYLLYKTLGWSAWVGLLTMTSMTPIQIWRIKIFSRLQRELSEHVDERIRVMTEILAAIRVVKLYAWESPFLKRILDVRNRELGVMRRLGALGAATSIVFSSGTLIISLVTLSVYATWGGPGFTPGALTPQVVFVSMTLFGMLKNPISTMTGATSATVRLVVSASRIQQFLLLEEIDAEAIIQEFDGSKKPSGGLSIIVQDATFSWSKEVVEVGDDRLEGQDDRDDVDETQALLQGSLDSEATNIQRPALQQVNLSIKSGSLVAIVGRVGQGKSSLLSALIGEMYKFHGYAKTVGRIAYVPQQSWILNATLRDNILFGLEYNQERYERIVAASGLERDLAMLPAGDLTEIGERGINLSGGQKQRVSLARAAYNDADIYLLDDPLSALDAHVDQHLWKELIGPQGLLCNKTRVLVTHGIHHLQEVDQIILLKDGRIAESGHFEDMMMAGQTFCQLIKEHTATIRGPGGSGTSSGAESDITETQSQEVIESGESGDKTLASTTTDGDAISKDTKKDIKRDKKAGIIKTENSRDGELNFSIFLIYLRAILGRIINVASSDFESIDKQIPHKLYEITLQGVTVLASLIVVAFTTPLFLLASPFIALIYFFIQKYYLHTSQAAKRVFRTTKSPVFQSFQETLAGVSTIRAMRLQDRFIEANSRWCDIHANAFVAYEYCIRWMEIQVQMINVFIALLVALWFVLLPQGSVNAATAGLTLSFAMSNAQALIWFTRHYCDMYLNLIAIERVEEYSEMKTEASLLTTPNSEASRALERHWPQEGRIEFVNYSTRYREGMDLVLKSISFMVEGGQKIGIVGRTGAGKSSLTLALFRMIEAANSEWTKSTSTNSNQESQDQNHEEDQMDGGKIVIDNIDISTMGLADLRKKLSIIPQEPVLFAGTVRENLDPFEELEDAVLWEALEHSYLKSVIAALPGGLLYQVVQNGENFSVGQRSLICLARALLRKTKILVLDEATSAVDVETDEMIQKTIRTEFKEQTILTIAHRIKTVMDSDRILVLDHGRVVEFDAPEVLLQDEGSLFCKLAKQAGEA</sequence>